<dbReference type="SUPFAM" id="SSF53254">
    <property type="entry name" value="Phosphoglycerate mutase-like"/>
    <property type="match status" value="1"/>
</dbReference>
<dbReference type="Gene3D" id="3.40.50.1240">
    <property type="entry name" value="Phosphoglycerate mutase-like"/>
    <property type="match status" value="1"/>
</dbReference>
<sequence>MPPTIHIIRTAEAAHYTRDSGNIEYHDPVLTKEGYEQCRELASEIAGLGHKFELVLASPMKRSIQTALAVFREYLQSKKIVLLPDLQELGMYPGDTGSPQGELERIFGTDGLDYYFVGPDWTDKSPGSRSAFSSLFKRANLARHFIRSVARTYRDTDAHIAVLTHSHFINYLLTGYSDTSVFKFAERRAFRHVFFEEEGLDSRLEETPDSVARREKKRLDAIPKGDYYLPFGFKVPEVPTVAETEQPSNSWMFAHKI</sequence>
<comment type="caution">
    <text evidence="1">The sequence shown here is derived from an EMBL/GenBank/DDBJ whole genome shotgun (WGS) entry which is preliminary data.</text>
</comment>
<protein>
    <recommendedName>
        <fullName evidence="3">Histidine phosphatase superfamily</fullName>
    </recommendedName>
</protein>
<organism evidence="1 2">
    <name type="scientific">Xylaria grammica</name>
    <dbReference type="NCBI Taxonomy" id="363999"/>
    <lineage>
        <taxon>Eukaryota</taxon>
        <taxon>Fungi</taxon>
        <taxon>Dikarya</taxon>
        <taxon>Ascomycota</taxon>
        <taxon>Pezizomycotina</taxon>
        <taxon>Sordariomycetes</taxon>
        <taxon>Xylariomycetidae</taxon>
        <taxon>Xylariales</taxon>
        <taxon>Xylariaceae</taxon>
        <taxon>Xylaria</taxon>
    </lineage>
</organism>
<keyword evidence="2" id="KW-1185">Reference proteome</keyword>
<proteinExistence type="predicted"/>
<evidence type="ECO:0000313" key="1">
    <source>
        <dbReference type="EMBL" id="RWA07172.1"/>
    </source>
</evidence>
<name>A0A439CY66_9PEZI</name>
<dbReference type="SMART" id="SM00855">
    <property type="entry name" value="PGAM"/>
    <property type="match status" value="1"/>
</dbReference>
<evidence type="ECO:0000313" key="2">
    <source>
        <dbReference type="Proteomes" id="UP000286045"/>
    </source>
</evidence>
<dbReference type="EMBL" id="RYZI01000277">
    <property type="protein sequence ID" value="RWA07172.1"/>
    <property type="molecule type" value="Genomic_DNA"/>
</dbReference>
<dbReference type="Pfam" id="PF00300">
    <property type="entry name" value="His_Phos_1"/>
    <property type="match status" value="1"/>
</dbReference>
<dbReference type="Proteomes" id="UP000286045">
    <property type="component" value="Unassembled WGS sequence"/>
</dbReference>
<dbReference type="InterPro" id="IPR050275">
    <property type="entry name" value="PGM_Phosphatase"/>
</dbReference>
<dbReference type="GO" id="GO:0005737">
    <property type="term" value="C:cytoplasm"/>
    <property type="evidence" value="ECO:0007669"/>
    <property type="project" value="TreeGrafter"/>
</dbReference>
<dbReference type="InterPro" id="IPR013078">
    <property type="entry name" value="His_Pase_superF_clade-1"/>
</dbReference>
<evidence type="ECO:0008006" key="3">
    <source>
        <dbReference type="Google" id="ProtNLM"/>
    </source>
</evidence>
<dbReference type="CDD" id="cd07067">
    <property type="entry name" value="HP_PGM_like"/>
    <property type="match status" value="1"/>
</dbReference>
<reference evidence="1 2" key="1">
    <citation type="submission" date="2018-12" db="EMBL/GenBank/DDBJ databases">
        <title>Draft genome sequence of Xylaria grammica IHI A82.</title>
        <authorList>
            <person name="Buettner E."/>
            <person name="Kellner H."/>
        </authorList>
    </citation>
    <scope>NUCLEOTIDE SEQUENCE [LARGE SCALE GENOMIC DNA]</scope>
    <source>
        <strain evidence="1 2">IHI A82</strain>
    </source>
</reference>
<dbReference type="PANTHER" id="PTHR48100">
    <property type="entry name" value="BROAD-SPECIFICITY PHOSPHATASE YOR283W-RELATED"/>
    <property type="match status" value="1"/>
</dbReference>
<dbReference type="AlphaFoldDB" id="A0A439CY66"/>
<dbReference type="GO" id="GO:0016791">
    <property type="term" value="F:phosphatase activity"/>
    <property type="evidence" value="ECO:0007669"/>
    <property type="project" value="TreeGrafter"/>
</dbReference>
<accession>A0A439CY66</accession>
<dbReference type="InterPro" id="IPR029033">
    <property type="entry name" value="His_PPase_superfam"/>
</dbReference>
<gene>
    <name evidence="1" type="ORF">EKO27_g7933</name>
</gene>
<dbReference type="PANTHER" id="PTHR48100:SF54">
    <property type="entry name" value="PHOSPHATASE SPAC5H10.03-RELATED"/>
    <property type="match status" value="1"/>
</dbReference>